<evidence type="ECO:0000256" key="4">
    <source>
        <dbReference type="ARBA" id="ARBA00022679"/>
    </source>
</evidence>
<evidence type="ECO:0000259" key="9">
    <source>
        <dbReference type="Pfam" id="PF04413"/>
    </source>
</evidence>
<dbReference type="SUPFAM" id="SSF53756">
    <property type="entry name" value="UDP-Glycosyltransferase/glycogen phosphorylase"/>
    <property type="match status" value="1"/>
</dbReference>
<dbReference type="STRING" id="1121884.SAMN02745131_03304"/>
<dbReference type="Proteomes" id="UP000184048">
    <property type="component" value="Unassembled WGS sequence"/>
</dbReference>
<keyword evidence="8" id="KW-0448">Lipopolysaccharide biosynthesis</keyword>
<comment type="pathway">
    <text evidence="1 8">Bacterial outer membrane biogenesis; LPS core biosynthesis.</text>
</comment>
<reference evidence="10 11" key="1">
    <citation type="submission" date="2016-11" db="EMBL/GenBank/DDBJ databases">
        <authorList>
            <person name="Jaros S."/>
            <person name="Januszkiewicz K."/>
            <person name="Wedrychowicz H."/>
        </authorList>
    </citation>
    <scope>NUCLEOTIDE SEQUENCE [LARGE SCALE GENOMIC DNA]</scope>
    <source>
        <strain evidence="10 11">DSM 18119</strain>
    </source>
</reference>
<dbReference type="GO" id="GO:0043842">
    <property type="term" value="F:Kdo transferase activity"/>
    <property type="evidence" value="ECO:0007669"/>
    <property type="project" value="UniProtKB-EC"/>
</dbReference>
<gene>
    <name evidence="10" type="ORF">SAMN02745131_03304</name>
</gene>
<comment type="subcellular location">
    <subcellularLocation>
        <location evidence="8">Cell membrane</location>
    </subcellularLocation>
</comment>
<dbReference type="GO" id="GO:0009244">
    <property type="term" value="P:lipopolysaccharide core region biosynthetic process"/>
    <property type="evidence" value="ECO:0007669"/>
    <property type="project" value="UniProtKB-UniRule"/>
</dbReference>
<comment type="similarity">
    <text evidence="8">Belongs to the glycosyltransferase group 1 family.</text>
</comment>
<evidence type="ECO:0000313" key="11">
    <source>
        <dbReference type="Proteomes" id="UP000184048"/>
    </source>
</evidence>
<dbReference type="EMBL" id="FQUU01000016">
    <property type="protein sequence ID" value="SHF69549.1"/>
    <property type="molecule type" value="Genomic_DNA"/>
</dbReference>
<dbReference type="GO" id="GO:0005886">
    <property type="term" value="C:plasma membrane"/>
    <property type="evidence" value="ECO:0007669"/>
    <property type="project" value="UniProtKB-SubCell"/>
</dbReference>
<dbReference type="InterPro" id="IPR039901">
    <property type="entry name" value="Kdotransferase"/>
</dbReference>
<organism evidence="10 11">
    <name type="scientific">Flavisolibacter ginsengisoli DSM 18119</name>
    <dbReference type="NCBI Taxonomy" id="1121884"/>
    <lineage>
        <taxon>Bacteria</taxon>
        <taxon>Pseudomonadati</taxon>
        <taxon>Bacteroidota</taxon>
        <taxon>Chitinophagia</taxon>
        <taxon>Chitinophagales</taxon>
        <taxon>Chitinophagaceae</taxon>
        <taxon>Flavisolibacter</taxon>
    </lineage>
</organism>
<name>A0A1M5DRF4_9BACT</name>
<dbReference type="InterPro" id="IPR007507">
    <property type="entry name" value="Glycos_transf_N"/>
</dbReference>
<keyword evidence="8" id="KW-0472">Membrane</keyword>
<dbReference type="Gene3D" id="3.40.50.2000">
    <property type="entry name" value="Glycogen Phosphorylase B"/>
    <property type="match status" value="1"/>
</dbReference>
<dbReference type="UniPathway" id="UPA00958"/>
<keyword evidence="11" id="KW-1185">Reference proteome</keyword>
<feature type="domain" description="3-deoxy-D-manno-octulosonic-acid transferase N-terminal" evidence="9">
    <location>
        <begin position="42"/>
        <end position="206"/>
    </location>
</feature>
<evidence type="ECO:0000256" key="1">
    <source>
        <dbReference type="ARBA" id="ARBA00004713"/>
    </source>
</evidence>
<dbReference type="InterPro" id="IPR038107">
    <property type="entry name" value="Glycos_transf_N_sf"/>
</dbReference>
<dbReference type="Gene3D" id="3.40.50.11720">
    <property type="entry name" value="3-Deoxy-D-manno-octulosonic-acid transferase, N-terminal domain"/>
    <property type="match status" value="1"/>
</dbReference>
<evidence type="ECO:0000256" key="5">
    <source>
        <dbReference type="ARBA" id="ARBA00031445"/>
    </source>
</evidence>
<dbReference type="PANTHER" id="PTHR42755:SF1">
    <property type="entry name" value="3-DEOXY-D-MANNO-OCTULOSONIC ACID TRANSFERASE, MITOCHONDRIAL-RELATED"/>
    <property type="match status" value="1"/>
</dbReference>
<evidence type="ECO:0000256" key="8">
    <source>
        <dbReference type="RuleBase" id="RU365103"/>
    </source>
</evidence>
<accession>A0A1M5DRF4</accession>
<feature type="active site" description="Proton acceptor" evidence="7">
    <location>
        <position position="60"/>
    </location>
</feature>
<evidence type="ECO:0000256" key="7">
    <source>
        <dbReference type="PIRSR" id="PIRSR639901-1"/>
    </source>
</evidence>
<dbReference type="EC" id="2.4.99.12" evidence="2 8"/>
<comment type="catalytic activity">
    <reaction evidence="6 8">
        <text>lipid IVA (E. coli) + CMP-3-deoxy-beta-D-manno-octulosonate = alpha-Kdo-(2-&gt;6)-lipid IVA (E. coli) + CMP + H(+)</text>
        <dbReference type="Rhea" id="RHEA:28066"/>
        <dbReference type="ChEBI" id="CHEBI:15378"/>
        <dbReference type="ChEBI" id="CHEBI:58603"/>
        <dbReference type="ChEBI" id="CHEBI:60364"/>
        <dbReference type="ChEBI" id="CHEBI:60377"/>
        <dbReference type="ChEBI" id="CHEBI:85987"/>
        <dbReference type="EC" id="2.4.99.12"/>
    </reaction>
</comment>
<sequence>MLLLYNTMIRLYVLGIRLASLRSKKAKEWLQGRKDLYRELQENIKKTDRVIWMHCSSAGEFEQGKPIISGLNKQYPGHKIVVTFFSPSGYQVAKKTAAAHYVTYLPVDTRANARQFINTLHPELIIFVKYEFWIHHLSEAASRHIPLLLVSAVFRKDQAFFKWYGQFYKKVLMLFQHLFVQDKASFQLLKENNITHCSISGDTRFDRVREIADNFSDLPVINNFVGNDRVVVAGSTWKEDEKMLSGYMPVKLILAPHEIDEEHISEVEALFTNSIRYSNYEKRTGKEMVLIIDNVGMLSRLYKYATIAYIGGGFTRDGIHNILEAAVYGKSVIFGPNYHKYREAKELIAAGGAFSVRDKEQWRKRVDSFLENETYLQSAGLHALHYITKNTGGTAEVLHYIQANRLLTR</sequence>
<dbReference type="Pfam" id="PF04413">
    <property type="entry name" value="Glycos_transf_N"/>
    <property type="match status" value="1"/>
</dbReference>
<evidence type="ECO:0000256" key="6">
    <source>
        <dbReference type="ARBA" id="ARBA00049183"/>
    </source>
</evidence>
<evidence type="ECO:0000256" key="3">
    <source>
        <dbReference type="ARBA" id="ARBA00019077"/>
    </source>
</evidence>
<dbReference type="PANTHER" id="PTHR42755">
    <property type="entry name" value="3-DEOXY-MANNO-OCTULOSONATE CYTIDYLYLTRANSFERASE"/>
    <property type="match status" value="1"/>
</dbReference>
<evidence type="ECO:0000313" key="10">
    <source>
        <dbReference type="EMBL" id="SHF69549.1"/>
    </source>
</evidence>
<comment type="function">
    <text evidence="8">Involved in lipopolysaccharide (LPS) biosynthesis. Catalyzes the transfer of 3-deoxy-D-manno-octulosonate (Kdo) residue(s) from CMP-Kdo to lipid IV(A), the tetraacyldisaccharide-1,4'-bisphosphate precursor of lipid A.</text>
</comment>
<keyword evidence="4 8" id="KW-0808">Transferase</keyword>
<keyword evidence="8" id="KW-1003">Cell membrane</keyword>
<dbReference type="AlphaFoldDB" id="A0A1M5DRF4"/>
<evidence type="ECO:0000256" key="2">
    <source>
        <dbReference type="ARBA" id="ARBA00012621"/>
    </source>
</evidence>
<dbReference type="GO" id="GO:0009245">
    <property type="term" value="P:lipid A biosynthetic process"/>
    <property type="evidence" value="ECO:0007669"/>
    <property type="project" value="TreeGrafter"/>
</dbReference>
<protein>
    <recommendedName>
        <fullName evidence="3 8">3-deoxy-D-manno-octulosonic acid transferase</fullName>
        <shortName evidence="8">Kdo transferase</shortName>
        <ecNumber evidence="2 8">2.4.99.12</ecNumber>
    </recommendedName>
    <alternativeName>
        <fullName evidence="5 8">Lipid IV(A) 3-deoxy-D-manno-octulosonic acid transferase</fullName>
    </alternativeName>
</protein>
<proteinExistence type="inferred from homology"/>